<dbReference type="RefSeq" id="WP_266123490.1">
    <property type="nucleotide sequence ID" value="NZ_JAJHNU010000004.1"/>
</dbReference>
<dbReference type="Proteomes" id="UP001168613">
    <property type="component" value="Unassembled WGS sequence"/>
</dbReference>
<dbReference type="PANTHER" id="PTHR11803:SF58">
    <property type="entry name" value="PROTEIN HMF1-RELATED"/>
    <property type="match status" value="1"/>
</dbReference>
<name>A0ABT8EMH4_9BURK</name>
<comment type="caution">
    <text evidence="2">The sequence shown here is derived from an EMBL/GenBank/DDBJ whole genome shotgun (WGS) entry which is preliminary data.</text>
</comment>
<dbReference type="Gene3D" id="3.30.1330.40">
    <property type="entry name" value="RutC-like"/>
    <property type="match status" value="1"/>
</dbReference>
<dbReference type="InterPro" id="IPR035959">
    <property type="entry name" value="RutC-like_sf"/>
</dbReference>
<evidence type="ECO:0000256" key="1">
    <source>
        <dbReference type="ARBA" id="ARBA00010552"/>
    </source>
</evidence>
<proteinExistence type="inferred from homology"/>
<keyword evidence="3" id="KW-1185">Reference proteome</keyword>
<reference evidence="2" key="1">
    <citation type="submission" date="2021-11" db="EMBL/GenBank/DDBJ databases">
        <title>Draft genome sequence of Alcaligenes endophyticus type strain CCUG 75668T.</title>
        <authorList>
            <person name="Salva-Serra F."/>
            <person name="Duran R.E."/>
            <person name="Seeger M."/>
            <person name="Moore E.R.B."/>
            <person name="Jaen-Luchoro D."/>
        </authorList>
    </citation>
    <scope>NUCLEOTIDE SEQUENCE</scope>
    <source>
        <strain evidence="2">CCUG 75668</strain>
    </source>
</reference>
<dbReference type="SUPFAM" id="SSF55298">
    <property type="entry name" value="YjgF-like"/>
    <property type="match status" value="1"/>
</dbReference>
<dbReference type="InterPro" id="IPR006175">
    <property type="entry name" value="YjgF/YER057c/UK114"/>
</dbReference>
<dbReference type="PANTHER" id="PTHR11803">
    <property type="entry name" value="2-IMINOBUTANOATE/2-IMINOPROPANOATE DEAMINASE RIDA"/>
    <property type="match status" value="1"/>
</dbReference>
<dbReference type="CDD" id="cd00448">
    <property type="entry name" value="YjgF_YER057c_UK114_family"/>
    <property type="match status" value="1"/>
</dbReference>
<protein>
    <submittedName>
        <fullName evidence="2">RidA family protein</fullName>
    </submittedName>
</protein>
<organism evidence="2 3">
    <name type="scientific">Alcaligenes endophyticus</name>
    <dbReference type="NCBI Taxonomy" id="1929088"/>
    <lineage>
        <taxon>Bacteria</taxon>
        <taxon>Pseudomonadati</taxon>
        <taxon>Pseudomonadota</taxon>
        <taxon>Betaproteobacteria</taxon>
        <taxon>Burkholderiales</taxon>
        <taxon>Alcaligenaceae</taxon>
        <taxon>Alcaligenes</taxon>
    </lineage>
</organism>
<gene>
    <name evidence="2" type="ORF">LMS43_13405</name>
</gene>
<accession>A0ABT8EMH4</accession>
<evidence type="ECO:0000313" key="2">
    <source>
        <dbReference type="EMBL" id="MDN4122285.1"/>
    </source>
</evidence>
<dbReference type="EMBL" id="JAJHNU010000004">
    <property type="protein sequence ID" value="MDN4122285.1"/>
    <property type="molecule type" value="Genomic_DNA"/>
</dbReference>
<evidence type="ECO:0000313" key="3">
    <source>
        <dbReference type="Proteomes" id="UP001168613"/>
    </source>
</evidence>
<sequence length="133" mass="14769">MTRKIRVISPEVAEPAERLWSNCLRVDDAVYLSGFTSRANDGETIQGDNSYEQAKVIFSKMKNLLEAAGGTIDDIVTMTIFVTDMKHNQGVWQARREFFSGDYPACALVGVKELGKPEILVEIQGQARLSKAD</sequence>
<comment type="similarity">
    <text evidence="1">Belongs to the RutC family.</text>
</comment>
<dbReference type="Pfam" id="PF01042">
    <property type="entry name" value="Ribonuc_L-PSP"/>
    <property type="match status" value="1"/>
</dbReference>